<comment type="caution">
    <text evidence="2">The sequence shown here is derived from an EMBL/GenBank/DDBJ whole genome shotgun (WGS) entry which is preliminary data.</text>
</comment>
<feature type="transmembrane region" description="Helical" evidence="1">
    <location>
        <begin position="25"/>
        <end position="42"/>
    </location>
</feature>
<keyword evidence="1" id="KW-0472">Membrane</keyword>
<name>A0A101HH81_9BACT</name>
<dbReference type="Proteomes" id="UP000053860">
    <property type="component" value="Unassembled WGS sequence"/>
</dbReference>
<dbReference type="EMBL" id="LGGN01000206">
    <property type="protein sequence ID" value="KUK76758.1"/>
    <property type="molecule type" value="Genomic_DNA"/>
</dbReference>
<evidence type="ECO:0000313" key="3">
    <source>
        <dbReference type="Proteomes" id="UP000053860"/>
    </source>
</evidence>
<sequence length="48" mass="5452">MEQQTKKKTEPERLRSLDALRGFDMFWIMGTIVLLLAAICVLQGTQLG</sequence>
<proteinExistence type="predicted"/>
<accession>A0A101HH81</accession>
<reference evidence="3" key="1">
    <citation type="journal article" date="2015" name="MBio">
        <title>Genome-Resolved Metagenomic Analysis Reveals Roles for Candidate Phyla and Other Microbial Community Members in Biogeochemical Transformations in Oil Reservoirs.</title>
        <authorList>
            <person name="Hu P."/>
            <person name="Tom L."/>
            <person name="Singh A."/>
            <person name="Thomas B.C."/>
            <person name="Baker B.J."/>
            <person name="Piceno Y.M."/>
            <person name="Andersen G.L."/>
            <person name="Banfield J.F."/>
        </authorList>
    </citation>
    <scope>NUCLEOTIDE SEQUENCE [LARGE SCALE GENOMIC DNA]</scope>
</reference>
<gene>
    <name evidence="2" type="ORF">XD92_1074</name>
</gene>
<evidence type="ECO:0000313" key="2">
    <source>
        <dbReference type="EMBL" id="KUK76758.1"/>
    </source>
</evidence>
<keyword evidence="1" id="KW-1133">Transmembrane helix</keyword>
<evidence type="ECO:0000256" key="1">
    <source>
        <dbReference type="SAM" id="Phobius"/>
    </source>
</evidence>
<keyword evidence="1" id="KW-0812">Transmembrane</keyword>
<organism evidence="2 3">
    <name type="scientific">Proteiniphilum acetatigenes</name>
    <dbReference type="NCBI Taxonomy" id="294710"/>
    <lineage>
        <taxon>Bacteria</taxon>
        <taxon>Pseudomonadati</taxon>
        <taxon>Bacteroidota</taxon>
        <taxon>Bacteroidia</taxon>
        <taxon>Bacteroidales</taxon>
        <taxon>Dysgonomonadaceae</taxon>
        <taxon>Proteiniphilum</taxon>
    </lineage>
</organism>
<protein>
    <submittedName>
        <fullName evidence="2">Uncharacterized protein</fullName>
    </submittedName>
</protein>
<dbReference type="PATRIC" id="fig|294710.3.peg.1464"/>
<dbReference type="AlphaFoldDB" id="A0A101HH81"/>